<feature type="transmembrane region" description="Helical" evidence="1">
    <location>
        <begin position="207"/>
        <end position="228"/>
    </location>
</feature>
<dbReference type="EMBL" id="JAOVZO020000011">
    <property type="protein sequence ID" value="MDC8012547.1"/>
    <property type="molecule type" value="Genomic_DNA"/>
</dbReference>
<feature type="transmembrane region" description="Helical" evidence="1">
    <location>
        <begin position="317"/>
        <end position="336"/>
    </location>
</feature>
<gene>
    <name evidence="2" type="ORF">OD750_008300</name>
</gene>
<feature type="transmembrane region" description="Helical" evidence="1">
    <location>
        <begin position="21"/>
        <end position="42"/>
    </location>
</feature>
<feature type="transmembrane region" description="Helical" evidence="1">
    <location>
        <begin position="260"/>
        <end position="285"/>
    </location>
</feature>
<evidence type="ECO:0000256" key="1">
    <source>
        <dbReference type="SAM" id="Phobius"/>
    </source>
</evidence>
<keyword evidence="1" id="KW-1133">Transmembrane helix</keyword>
<evidence type="ECO:0000313" key="2">
    <source>
        <dbReference type="EMBL" id="MDC8012547.1"/>
    </source>
</evidence>
<protein>
    <submittedName>
        <fullName evidence="2">Uncharacterized protein</fullName>
    </submittedName>
</protein>
<name>A0A9X3YHS6_9GAMM</name>
<feature type="transmembrane region" description="Helical" evidence="1">
    <location>
        <begin position="343"/>
        <end position="364"/>
    </location>
</feature>
<organism evidence="2 3">
    <name type="scientific">Tahibacter soli</name>
    <dbReference type="NCBI Taxonomy" id="2983605"/>
    <lineage>
        <taxon>Bacteria</taxon>
        <taxon>Pseudomonadati</taxon>
        <taxon>Pseudomonadota</taxon>
        <taxon>Gammaproteobacteria</taxon>
        <taxon>Lysobacterales</taxon>
        <taxon>Rhodanobacteraceae</taxon>
        <taxon>Tahibacter</taxon>
    </lineage>
</organism>
<dbReference type="AlphaFoldDB" id="A0A9X3YHS6"/>
<feature type="transmembrane region" description="Helical" evidence="1">
    <location>
        <begin position="164"/>
        <end position="186"/>
    </location>
</feature>
<evidence type="ECO:0000313" key="3">
    <source>
        <dbReference type="Proteomes" id="UP001139971"/>
    </source>
</evidence>
<keyword evidence="1" id="KW-0472">Membrane</keyword>
<sequence>MNADADVTETTTKTERTSSRYAWIATALFVIAFSWVAFRYGWATASPTVDESWGAVVGWAWLKGLRWGVDLVFTYGPLGFLQPNAPYTPELFGTFLAGQVALTLGYAFVFGYCFHCLGAFARVAFAIVVLAGAVLSADTLLLGAAIVAAVALDRFIARSQDDRRVWVALAIVALVVCAAGLIKFSAFPPAVALAGVGAWLFARQRRYAAAATWLLVWLAALLVLWTFAGGQRIGDLPAYLRTSLASASGYGAAMGLEAPAAALALGVTALVATFAAIAAALLASWREHGSRALVVGAHLALCLWIAWRASFTRADVWHMYFFFSLACCVVFALLALRTRRRATALVACATLCVAASVAATVQWVREQPDIIEISRARLTTSLPSTTREKFDRHRTMLQRQFGLPTIRGIVGDARVDLFGCGQASVLLNGFTYAPRPVMQSYAAYTESLRRMNEAYLLGPQAPPFVLIDSCAIDKHVPTGDDGLALLAILRAYQPAAVEKNLLLMRRVPTANPAPVPAPACPCTPLARGDWLDVPEGGATLMHVRYDLTFAGKLRAWLLSEPMLMLETQSANGVTASYRLPRHVARGGFLLSPMLGDAQSYLAWYFNDERVTVARVRVVVDSPSHESLFAPAMEAGFTPIEIPDATERGQKAPGR</sequence>
<feature type="transmembrane region" description="Helical" evidence="1">
    <location>
        <begin position="91"/>
        <end position="113"/>
    </location>
</feature>
<accession>A0A9X3YHS6</accession>
<feature type="transmembrane region" description="Helical" evidence="1">
    <location>
        <begin position="125"/>
        <end position="152"/>
    </location>
</feature>
<reference evidence="2" key="1">
    <citation type="submission" date="2023-02" db="EMBL/GenBank/DDBJ databases">
        <title>Tahibacter soli sp. nov. isolated from soil.</title>
        <authorList>
            <person name="Baek J.H."/>
            <person name="Lee J.K."/>
            <person name="Choi D.G."/>
            <person name="Jeon C.O."/>
        </authorList>
    </citation>
    <scope>NUCLEOTIDE SEQUENCE</scope>
    <source>
        <strain evidence="2">BL</strain>
    </source>
</reference>
<keyword evidence="3" id="KW-1185">Reference proteome</keyword>
<proteinExistence type="predicted"/>
<keyword evidence="1" id="KW-0812">Transmembrane</keyword>
<dbReference type="RefSeq" id="WP_263541120.1">
    <property type="nucleotide sequence ID" value="NZ_JAOVZO020000011.1"/>
</dbReference>
<feature type="transmembrane region" description="Helical" evidence="1">
    <location>
        <begin position="292"/>
        <end position="311"/>
    </location>
</feature>
<dbReference type="Proteomes" id="UP001139971">
    <property type="component" value="Unassembled WGS sequence"/>
</dbReference>
<comment type="caution">
    <text evidence="2">The sequence shown here is derived from an EMBL/GenBank/DDBJ whole genome shotgun (WGS) entry which is preliminary data.</text>
</comment>